<evidence type="ECO:0000259" key="5">
    <source>
        <dbReference type="PROSITE" id="PS51278"/>
    </source>
</evidence>
<feature type="domain" description="Glutamine amidotransferase type-2" evidence="5">
    <location>
        <begin position="1"/>
        <end position="190"/>
    </location>
</feature>
<dbReference type="InterPro" id="IPR051786">
    <property type="entry name" value="ASN_synthetase/amidase"/>
</dbReference>
<proteinExistence type="inferred from homology"/>
<dbReference type="SUPFAM" id="SSF52402">
    <property type="entry name" value="Adenine nucleotide alpha hydrolases-like"/>
    <property type="match status" value="1"/>
</dbReference>
<dbReference type="InterPro" id="IPR033738">
    <property type="entry name" value="AsnB_N"/>
</dbReference>
<dbReference type="GO" id="GO:0005829">
    <property type="term" value="C:cytosol"/>
    <property type="evidence" value="ECO:0007669"/>
    <property type="project" value="TreeGrafter"/>
</dbReference>
<sequence length="623" mass="72144">MARSLEHRGPDDEGFYRDASISLGQTRLSIIDLETGLYPISNEDDTLVLICNGEIYNSPELRKSLISRGHRFRTRTDVEVILHLYEEHGDNCVKQLRGMFAFALWDIPKQRLLLARDQMGQKPLFFVKGDDRLFFASEVKALLDTGLIKAEMELEGLWHYVSLRFMPDAFTFFKDIHKLSAGSYLVYENGVAQIQRYWDIDFVNKHSGTEKTIEEGLHDTLLDTVRSHMLSDVRVGAFLSGGIDSSTVAAMMAVSQEQAVPVFSIGVKEQSFNELPFARMVSERYRMEAHEEVVESDLIHRIPDMIRHMDEPSDPFGVGVYLVAALARKQVKVVLSGDGGDESFAGYDRFAGQRLADYYAILPQWMRRSVMRRLIKMIPDTFQYKTLAQKAHWLNEMSLRERGDRYAHSMSFLRFTHDSKMSLFTEEARGKFDAGDSREKILIHFNAANVNELVDRMLYTDLMTRMPDHLLVIADRMCMAHSLENRSPLVDHRLVEYAAAIPGSMKLKGMKLKHILRSVSARYLPRELVYREKQGFGFPIALWLRTDLAGFLRNLFNESRLVELGIFDHAFVKRLVEEHLAGRVDHNFRLWILLNLELWYRMYFENRSVDQMREFTDELLLPR</sequence>
<accession>A0A381XWB0</accession>
<keyword evidence="2" id="KW-0547">Nucleotide-binding</keyword>
<dbReference type="Gene3D" id="3.40.50.620">
    <property type="entry name" value="HUPs"/>
    <property type="match status" value="1"/>
</dbReference>
<dbReference type="Gene3D" id="3.60.20.10">
    <property type="entry name" value="Glutamine Phosphoribosylpyrophosphate, subunit 1, domain 1"/>
    <property type="match status" value="1"/>
</dbReference>
<gene>
    <name evidence="6" type="ORF">METZ01_LOCUS121321</name>
</gene>
<dbReference type="PROSITE" id="PS51278">
    <property type="entry name" value="GATASE_TYPE_2"/>
    <property type="match status" value="1"/>
</dbReference>
<keyword evidence="3" id="KW-0067">ATP-binding</keyword>
<dbReference type="Pfam" id="PF13537">
    <property type="entry name" value="GATase_7"/>
    <property type="match status" value="1"/>
</dbReference>
<dbReference type="Pfam" id="PF00733">
    <property type="entry name" value="Asn_synthase"/>
    <property type="match status" value="1"/>
</dbReference>
<evidence type="ECO:0000256" key="1">
    <source>
        <dbReference type="ARBA" id="ARBA00005752"/>
    </source>
</evidence>
<evidence type="ECO:0000256" key="2">
    <source>
        <dbReference type="ARBA" id="ARBA00022741"/>
    </source>
</evidence>
<dbReference type="AlphaFoldDB" id="A0A381XWB0"/>
<dbReference type="PANTHER" id="PTHR43284">
    <property type="entry name" value="ASPARAGINE SYNTHETASE (GLUTAMINE-HYDROLYZING)"/>
    <property type="match status" value="1"/>
</dbReference>
<evidence type="ECO:0000313" key="6">
    <source>
        <dbReference type="EMBL" id="SVA68467.1"/>
    </source>
</evidence>
<dbReference type="InterPro" id="IPR006426">
    <property type="entry name" value="Asn_synth_AEB"/>
</dbReference>
<dbReference type="GO" id="GO:0006529">
    <property type="term" value="P:asparagine biosynthetic process"/>
    <property type="evidence" value="ECO:0007669"/>
    <property type="project" value="InterPro"/>
</dbReference>
<keyword evidence="4" id="KW-0315">Glutamine amidotransferase</keyword>
<dbReference type="SUPFAM" id="SSF56235">
    <property type="entry name" value="N-terminal nucleophile aminohydrolases (Ntn hydrolases)"/>
    <property type="match status" value="1"/>
</dbReference>
<dbReference type="InterPro" id="IPR014729">
    <property type="entry name" value="Rossmann-like_a/b/a_fold"/>
</dbReference>
<evidence type="ECO:0000256" key="3">
    <source>
        <dbReference type="ARBA" id="ARBA00022840"/>
    </source>
</evidence>
<evidence type="ECO:0000256" key="4">
    <source>
        <dbReference type="ARBA" id="ARBA00022962"/>
    </source>
</evidence>
<protein>
    <recommendedName>
        <fullName evidence="5">Glutamine amidotransferase type-2 domain-containing protein</fullName>
    </recommendedName>
</protein>
<dbReference type="EMBL" id="UINC01016447">
    <property type="protein sequence ID" value="SVA68467.1"/>
    <property type="molecule type" value="Genomic_DNA"/>
</dbReference>
<name>A0A381XWB0_9ZZZZ</name>
<comment type="similarity">
    <text evidence="1">Belongs to the asparagine synthetase family.</text>
</comment>
<reference evidence="6" key="1">
    <citation type="submission" date="2018-05" db="EMBL/GenBank/DDBJ databases">
        <authorList>
            <person name="Lanie J.A."/>
            <person name="Ng W.-L."/>
            <person name="Kazmierczak K.M."/>
            <person name="Andrzejewski T.M."/>
            <person name="Davidsen T.M."/>
            <person name="Wayne K.J."/>
            <person name="Tettelin H."/>
            <person name="Glass J.I."/>
            <person name="Rusch D."/>
            <person name="Podicherti R."/>
            <person name="Tsui H.-C.T."/>
            <person name="Winkler M.E."/>
        </authorList>
    </citation>
    <scope>NUCLEOTIDE SEQUENCE</scope>
</reference>
<dbReference type="CDD" id="cd00712">
    <property type="entry name" value="AsnB"/>
    <property type="match status" value="1"/>
</dbReference>
<dbReference type="CDD" id="cd01991">
    <property type="entry name" value="Asn_synthase_B_C"/>
    <property type="match status" value="1"/>
</dbReference>
<dbReference type="InterPro" id="IPR017932">
    <property type="entry name" value="GATase_2_dom"/>
</dbReference>
<dbReference type="GO" id="GO:0004066">
    <property type="term" value="F:asparagine synthase (glutamine-hydrolyzing) activity"/>
    <property type="evidence" value="ECO:0007669"/>
    <property type="project" value="InterPro"/>
</dbReference>
<dbReference type="InterPro" id="IPR001962">
    <property type="entry name" value="Asn_synthase"/>
</dbReference>
<dbReference type="PANTHER" id="PTHR43284:SF1">
    <property type="entry name" value="ASPARAGINE SYNTHETASE"/>
    <property type="match status" value="1"/>
</dbReference>
<organism evidence="6">
    <name type="scientific">marine metagenome</name>
    <dbReference type="NCBI Taxonomy" id="408172"/>
    <lineage>
        <taxon>unclassified sequences</taxon>
        <taxon>metagenomes</taxon>
        <taxon>ecological metagenomes</taxon>
    </lineage>
</organism>
<dbReference type="PIRSF" id="PIRSF001589">
    <property type="entry name" value="Asn_synthetase_glu-h"/>
    <property type="match status" value="1"/>
</dbReference>
<dbReference type="InterPro" id="IPR029055">
    <property type="entry name" value="Ntn_hydrolases_N"/>
</dbReference>
<dbReference type="GO" id="GO:0005524">
    <property type="term" value="F:ATP binding"/>
    <property type="evidence" value="ECO:0007669"/>
    <property type="project" value="UniProtKB-KW"/>
</dbReference>
<dbReference type="NCBIfam" id="TIGR01536">
    <property type="entry name" value="asn_synth_AEB"/>
    <property type="match status" value="1"/>
</dbReference>